<accession>E0XQH9</accession>
<evidence type="ECO:0000256" key="2">
    <source>
        <dbReference type="ARBA" id="ARBA00023125"/>
    </source>
</evidence>
<dbReference type="Pfam" id="PF00352">
    <property type="entry name" value="TBP"/>
    <property type="match status" value="1"/>
</dbReference>
<proteinExistence type="inferred from homology"/>
<reference evidence="4" key="1">
    <citation type="journal article" date="2011" name="Environ. Microbiol.">
        <title>Time-series analyses of Monterey Bay coastal microbial picoplankton using a 'genome proxy' microarray.</title>
        <authorList>
            <person name="Rich V.I."/>
            <person name="Pham V.D."/>
            <person name="Eppley J."/>
            <person name="Shi Y."/>
            <person name="DeLong E.F."/>
        </authorList>
    </citation>
    <scope>NUCLEOTIDE SEQUENCE</scope>
</reference>
<comment type="similarity">
    <text evidence="1">Belongs to the TBP family.</text>
</comment>
<dbReference type="Gene3D" id="3.30.310.10">
    <property type="entry name" value="TATA-Binding Protein"/>
    <property type="match status" value="2"/>
</dbReference>
<protein>
    <submittedName>
        <fullName evidence="4">Uncharacterized protein</fullName>
    </submittedName>
</protein>
<dbReference type="SUPFAM" id="SSF55945">
    <property type="entry name" value="TATA-box binding protein-like"/>
    <property type="match status" value="1"/>
</dbReference>
<keyword evidence="3" id="KW-0804">Transcription</keyword>
<dbReference type="InterPro" id="IPR012295">
    <property type="entry name" value="TBP_dom_sf"/>
</dbReference>
<dbReference type="EMBL" id="GU474843">
    <property type="protein sequence ID" value="ADI16670.1"/>
    <property type="molecule type" value="Genomic_DNA"/>
</dbReference>
<organism evidence="4">
    <name type="scientific">uncultured Rhodobacterales bacterium HF0010_04M21</name>
    <dbReference type="NCBI Taxonomy" id="710782"/>
    <lineage>
        <taxon>Bacteria</taxon>
        <taxon>Pseudomonadati</taxon>
        <taxon>Pseudomonadota</taxon>
        <taxon>Alphaproteobacteria</taxon>
        <taxon>Rhodobacterales</taxon>
        <taxon>environmental samples</taxon>
    </lineage>
</organism>
<dbReference type="AlphaFoldDB" id="E0XQH9"/>
<dbReference type="GO" id="GO:0006352">
    <property type="term" value="P:DNA-templated transcription initiation"/>
    <property type="evidence" value="ECO:0007669"/>
    <property type="project" value="InterPro"/>
</dbReference>
<name>E0XQH9_9RHOB</name>
<dbReference type="GO" id="GO:0003677">
    <property type="term" value="F:DNA binding"/>
    <property type="evidence" value="ECO:0007669"/>
    <property type="project" value="UniProtKB-KW"/>
</dbReference>
<evidence type="ECO:0000313" key="4">
    <source>
        <dbReference type="EMBL" id="ADI16670.1"/>
    </source>
</evidence>
<keyword evidence="2" id="KW-0238">DNA-binding</keyword>
<evidence type="ECO:0000256" key="3">
    <source>
        <dbReference type="ARBA" id="ARBA00023163"/>
    </source>
</evidence>
<evidence type="ECO:0000256" key="1">
    <source>
        <dbReference type="ARBA" id="ARBA00005560"/>
    </source>
</evidence>
<sequence length="180" mass="19505">MATGSIDVRVENQLVRFVCPTPLDHDRVVAEVGGQRNSGVVIKAMERPRATLVIDGEGRIVVHGTHRVEAARAAAKELLLRMGMDDSGLVAEMGPVVVSFQFEQSINLEAIPATLPSGSAEYDARLGCTTLADTRHSLTVQIWPNGKCIVADARHPNMVAMAAVYWKGVFADRGLFVERI</sequence>
<dbReference type="InterPro" id="IPR000814">
    <property type="entry name" value="TBP"/>
</dbReference>